<protein>
    <submittedName>
        <fullName evidence="8">RagB/SusD family nutrient uptake outer membrane protein</fullName>
    </submittedName>
</protein>
<proteinExistence type="inferred from homology"/>
<dbReference type="Pfam" id="PF14322">
    <property type="entry name" value="SusD-like_3"/>
    <property type="match status" value="1"/>
</dbReference>
<sequence>MKKIILLALFSALILQGCKKFLEEKPFDFVSPENVYDSPKGVKQLVTGMYGVFFSTNLFRTEAWIYLTSCDDDWTNGLDWVMGTYGVGNFTGGWVYNNSGNDPYYVFYRLIRATNTVLEVLPNVEFSAEETYLKEQFEGEALGLRAMAYFYLVQMYGPVPLRLRSDDPDNMSRSSVKDVYAQIIDDLHKAEDKLLLNSRRTSAIKRGHFTKGAAQLLLAKVYSTMGSGSLTNAQISVTTHASRTASGEIVRTSHTFTKNKVAGYDFDPKIVYDSAKQVVTRLINTREYELERFGNNWNPANFGGKDFVFALETDSSTQVAYTPYNKFFTPPGLKGAGWLTYVKDFYYIHDPDDERGMYGICHEWKSNNLMPNGVWKRQFFPAEDSNKVYEKYGKANVETNINSNSIYLMKWYLGNAANPQVLLNVNDAGTLISTPTQNFPLLRYAEAYLILAEAENELNGPTALAYDALDLLRSYRYKEDAPKISRTMTQEQLRSFILEERSKEFAGEGYRRFDLIRWGIYLQVMNAVDIRRPNLNNDNAIISKRREQKHLLYPIPTIEIDGNLDFGPNNPGW</sequence>
<keyword evidence="9" id="KW-1185">Reference proteome</keyword>
<dbReference type="Pfam" id="PF07980">
    <property type="entry name" value="SusD_RagB"/>
    <property type="match status" value="1"/>
</dbReference>
<evidence type="ECO:0000256" key="2">
    <source>
        <dbReference type="ARBA" id="ARBA00006275"/>
    </source>
</evidence>
<reference evidence="8 9" key="1">
    <citation type="submission" date="2024-01" db="EMBL/GenBank/DDBJ databases">
        <title>Niabella digestum sp. nov., isolated from waste digestion system.</title>
        <authorList>
            <person name="Zhang L."/>
        </authorList>
    </citation>
    <scope>NUCLEOTIDE SEQUENCE [LARGE SCALE GENOMIC DNA]</scope>
    <source>
        <strain evidence="8 9">A18</strain>
    </source>
</reference>
<evidence type="ECO:0000313" key="8">
    <source>
        <dbReference type="EMBL" id="MEE6188091.1"/>
    </source>
</evidence>
<evidence type="ECO:0000256" key="1">
    <source>
        <dbReference type="ARBA" id="ARBA00004442"/>
    </source>
</evidence>
<evidence type="ECO:0000256" key="5">
    <source>
        <dbReference type="ARBA" id="ARBA00023237"/>
    </source>
</evidence>
<dbReference type="RefSeq" id="WP_330975493.1">
    <property type="nucleotide sequence ID" value="NZ_JAZGLY010000008.1"/>
</dbReference>
<evidence type="ECO:0000256" key="3">
    <source>
        <dbReference type="ARBA" id="ARBA00022729"/>
    </source>
</evidence>
<comment type="caution">
    <text evidence="8">The sequence shown here is derived from an EMBL/GenBank/DDBJ whole genome shotgun (WGS) entry which is preliminary data.</text>
</comment>
<dbReference type="InterPro" id="IPR011990">
    <property type="entry name" value="TPR-like_helical_dom_sf"/>
</dbReference>
<feature type="domain" description="RagB/SusD" evidence="6">
    <location>
        <begin position="352"/>
        <end position="573"/>
    </location>
</feature>
<evidence type="ECO:0000259" key="6">
    <source>
        <dbReference type="Pfam" id="PF07980"/>
    </source>
</evidence>
<evidence type="ECO:0000313" key="9">
    <source>
        <dbReference type="Proteomes" id="UP001357452"/>
    </source>
</evidence>
<organism evidence="8 9">
    <name type="scientific">Niabella digestorum</name>
    <dbReference type="NCBI Taxonomy" id="3117701"/>
    <lineage>
        <taxon>Bacteria</taxon>
        <taxon>Pseudomonadati</taxon>
        <taxon>Bacteroidota</taxon>
        <taxon>Chitinophagia</taxon>
        <taxon>Chitinophagales</taxon>
        <taxon>Chitinophagaceae</taxon>
        <taxon>Niabella</taxon>
    </lineage>
</organism>
<dbReference type="Proteomes" id="UP001357452">
    <property type="component" value="Unassembled WGS sequence"/>
</dbReference>
<dbReference type="PROSITE" id="PS51257">
    <property type="entry name" value="PROKAR_LIPOPROTEIN"/>
    <property type="match status" value="1"/>
</dbReference>
<keyword evidence="3" id="KW-0732">Signal</keyword>
<accession>A0ABU7RJD9</accession>
<gene>
    <name evidence="8" type="ORF">V2H41_12495</name>
</gene>
<keyword evidence="4" id="KW-0472">Membrane</keyword>
<keyword evidence="5" id="KW-0998">Cell outer membrane</keyword>
<dbReference type="EMBL" id="JAZGLY010000008">
    <property type="protein sequence ID" value="MEE6188091.1"/>
    <property type="molecule type" value="Genomic_DNA"/>
</dbReference>
<dbReference type="Gene3D" id="1.25.40.390">
    <property type="match status" value="1"/>
</dbReference>
<evidence type="ECO:0000256" key="4">
    <source>
        <dbReference type="ARBA" id="ARBA00023136"/>
    </source>
</evidence>
<dbReference type="InterPro" id="IPR012944">
    <property type="entry name" value="SusD_RagB_dom"/>
</dbReference>
<comment type="similarity">
    <text evidence="2">Belongs to the SusD family.</text>
</comment>
<evidence type="ECO:0000259" key="7">
    <source>
        <dbReference type="Pfam" id="PF14322"/>
    </source>
</evidence>
<dbReference type="InterPro" id="IPR033985">
    <property type="entry name" value="SusD-like_N"/>
</dbReference>
<name>A0ABU7RJD9_9BACT</name>
<feature type="domain" description="SusD-like N-terminal" evidence="7">
    <location>
        <begin position="20"/>
        <end position="222"/>
    </location>
</feature>
<comment type="subcellular location">
    <subcellularLocation>
        <location evidence="1">Cell outer membrane</location>
    </subcellularLocation>
</comment>
<dbReference type="SUPFAM" id="SSF48452">
    <property type="entry name" value="TPR-like"/>
    <property type="match status" value="1"/>
</dbReference>